<proteinExistence type="predicted"/>
<gene>
    <name evidence="2" type="ORF">K432DRAFT_382031</name>
</gene>
<accession>A0A8E2EB05</accession>
<sequence>MDSLQHAAQKIHLDTNTTTPSQPTPPPAYTTAAATDFSDDDDTTTSVILNASTQVRGSFNIITTTPLDTPRISALFVALMKGAPNAVAPERIKIQINCGVTIVGDRNVVGTIPVRPRPQATVAVVETQNAAEGEGDKWSPKRKAEEDPSDIPSSKKVEIEVIAPAS</sequence>
<feature type="region of interest" description="Disordered" evidence="1">
    <location>
        <begin position="1"/>
        <end position="27"/>
    </location>
</feature>
<dbReference type="AlphaFoldDB" id="A0A8E2EB05"/>
<dbReference type="EMBL" id="KV744952">
    <property type="protein sequence ID" value="OCK80622.1"/>
    <property type="molecule type" value="Genomic_DNA"/>
</dbReference>
<dbReference type="OrthoDB" id="3942467at2759"/>
<feature type="region of interest" description="Disordered" evidence="1">
    <location>
        <begin position="126"/>
        <end position="158"/>
    </location>
</feature>
<name>A0A8E2EB05_9PEZI</name>
<evidence type="ECO:0000313" key="2">
    <source>
        <dbReference type="EMBL" id="OCK80622.1"/>
    </source>
</evidence>
<protein>
    <submittedName>
        <fullName evidence="2">Uncharacterized protein</fullName>
    </submittedName>
</protein>
<evidence type="ECO:0000313" key="3">
    <source>
        <dbReference type="Proteomes" id="UP000250266"/>
    </source>
</evidence>
<feature type="compositionally biased region" description="Basic and acidic residues" evidence="1">
    <location>
        <begin position="134"/>
        <end position="146"/>
    </location>
</feature>
<organism evidence="2 3">
    <name type="scientific">Lepidopterella palustris CBS 459.81</name>
    <dbReference type="NCBI Taxonomy" id="1314670"/>
    <lineage>
        <taxon>Eukaryota</taxon>
        <taxon>Fungi</taxon>
        <taxon>Dikarya</taxon>
        <taxon>Ascomycota</taxon>
        <taxon>Pezizomycotina</taxon>
        <taxon>Dothideomycetes</taxon>
        <taxon>Pleosporomycetidae</taxon>
        <taxon>Mytilinidiales</taxon>
        <taxon>Argynnaceae</taxon>
        <taxon>Lepidopterella</taxon>
    </lineage>
</organism>
<dbReference type="Proteomes" id="UP000250266">
    <property type="component" value="Unassembled WGS sequence"/>
</dbReference>
<evidence type="ECO:0000256" key="1">
    <source>
        <dbReference type="SAM" id="MobiDB-lite"/>
    </source>
</evidence>
<reference evidence="2 3" key="1">
    <citation type="journal article" date="2016" name="Nat. Commun.">
        <title>Ectomycorrhizal ecology is imprinted in the genome of the dominant symbiotic fungus Cenococcum geophilum.</title>
        <authorList>
            <consortium name="DOE Joint Genome Institute"/>
            <person name="Peter M."/>
            <person name="Kohler A."/>
            <person name="Ohm R.A."/>
            <person name="Kuo A."/>
            <person name="Krutzmann J."/>
            <person name="Morin E."/>
            <person name="Arend M."/>
            <person name="Barry K.W."/>
            <person name="Binder M."/>
            <person name="Choi C."/>
            <person name="Clum A."/>
            <person name="Copeland A."/>
            <person name="Grisel N."/>
            <person name="Haridas S."/>
            <person name="Kipfer T."/>
            <person name="LaButti K."/>
            <person name="Lindquist E."/>
            <person name="Lipzen A."/>
            <person name="Maire R."/>
            <person name="Meier B."/>
            <person name="Mihaltcheva S."/>
            <person name="Molinier V."/>
            <person name="Murat C."/>
            <person name="Poggeler S."/>
            <person name="Quandt C.A."/>
            <person name="Sperisen C."/>
            <person name="Tritt A."/>
            <person name="Tisserant E."/>
            <person name="Crous P.W."/>
            <person name="Henrissat B."/>
            <person name="Nehls U."/>
            <person name="Egli S."/>
            <person name="Spatafora J.W."/>
            <person name="Grigoriev I.V."/>
            <person name="Martin F.M."/>
        </authorList>
    </citation>
    <scope>NUCLEOTIDE SEQUENCE [LARGE SCALE GENOMIC DNA]</scope>
    <source>
        <strain evidence="2 3">CBS 459.81</strain>
    </source>
</reference>
<keyword evidence="3" id="KW-1185">Reference proteome</keyword>